<dbReference type="RefSeq" id="WP_090991827.1">
    <property type="nucleotide sequence ID" value="NZ_FOPP01000001.1"/>
</dbReference>
<proteinExistence type="predicted"/>
<feature type="transmembrane region" description="Helical" evidence="1">
    <location>
        <begin position="38"/>
        <end position="61"/>
    </location>
</feature>
<feature type="transmembrane region" description="Helical" evidence="1">
    <location>
        <begin position="135"/>
        <end position="160"/>
    </location>
</feature>
<dbReference type="EMBL" id="FOPP01000001">
    <property type="protein sequence ID" value="SFG63050.1"/>
    <property type="molecule type" value="Genomic_DNA"/>
</dbReference>
<keyword evidence="3" id="KW-1185">Reference proteome</keyword>
<dbReference type="STRING" id="414048.SAMN04489864_101351"/>
<dbReference type="AlphaFoldDB" id="A0A1I2TE00"/>
<dbReference type="OrthoDB" id="1121797at2"/>
<dbReference type="Proteomes" id="UP000199666">
    <property type="component" value="Unassembled WGS sequence"/>
</dbReference>
<sequence>MENIEINEPTQAPEAFENIALNEQAQYYLFTAAKWAKFLGIMGFIFCGLFIIVSLAMGAILSGMTQMDPYNNPGTHMVAGMRGFIIAFYVLIDIFYFFSSLYIFQFGSKISSAIVLRDNIGITNALEKLKSLFKLWGISTIVFIGVYILIIIGAVIFATMRN</sequence>
<keyword evidence="1" id="KW-1133">Transmembrane helix</keyword>
<accession>A0A1I2TE00</accession>
<reference evidence="2 3" key="1">
    <citation type="submission" date="2016-10" db="EMBL/GenBank/DDBJ databases">
        <authorList>
            <person name="de Groot N.N."/>
        </authorList>
    </citation>
    <scope>NUCLEOTIDE SEQUENCE [LARGE SCALE GENOMIC DNA]</scope>
    <source>
        <strain evidence="2 3">DSM 18684</strain>
    </source>
</reference>
<organism evidence="2 3">
    <name type="scientific">Pedobacter insulae</name>
    <dbReference type="NCBI Taxonomy" id="414048"/>
    <lineage>
        <taxon>Bacteria</taxon>
        <taxon>Pseudomonadati</taxon>
        <taxon>Bacteroidota</taxon>
        <taxon>Sphingobacteriia</taxon>
        <taxon>Sphingobacteriales</taxon>
        <taxon>Sphingobacteriaceae</taxon>
        <taxon>Pedobacter</taxon>
    </lineage>
</organism>
<evidence type="ECO:0000313" key="3">
    <source>
        <dbReference type="Proteomes" id="UP000199666"/>
    </source>
</evidence>
<keyword evidence="1" id="KW-0472">Membrane</keyword>
<gene>
    <name evidence="2" type="ORF">SAMN04489864_101351</name>
</gene>
<protein>
    <submittedName>
        <fullName evidence="2">Uncharacterized protein</fullName>
    </submittedName>
</protein>
<name>A0A1I2TE00_9SPHI</name>
<evidence type="ECO:0000313" key="2">
    <source>
        <dbReference type="EMBL" id="SFG63050.1"/>
    </source>
</evidence>
<keyword evidence="1" id="KW-0812">Transmembrane</keyword>
<feature type="transmembrane region" description="Helical" evidence="1">
    <location>
        <begin position="81"/>
        <end position="104"/>
    </location>
</feature>
<evidence type="ECO:0000256" key="1">
    <source>
        <dbReference type="SAM" id="Phobius"/>
    </source>
</evidence>